<keyword evidence="1" id="KW-0175">Coiled coil</keyword>
<name>A0A7E4V2U7_PANRE</name>
<feature type="compositionally biased region" description="Basic and acidic residues" evidence="2">
    <location>
        <begin position="614"/>
        <end position="637"/>
    </location>
</feature>
<evidence type="ECO:0000256" key="2">
    <source>
        <dbReference type="SAM" id="MobiDB-lite"/>
    </source>
</evidence>
<evidence type="ECO:0000313" key="4">
    <source>
        <dbReference type="WBParaSite" id="Pan_g15872.t1"/>
    </source>
</evidence>
<feature type="compositionally biased region" description="Low complexity" evidence="2">
    <location>
        <begin position="1392"/>
        <end position="1415"/>
    </location>
</feature>
<feature type="compositionally biased region" description="Basic and acidic residues" evidence="2">
    <location>
        <begin position="509"/>
        <end position="521"/>
    </location>
</feature>
<feature type="region of interest" description="Disordered" evidence="2">
    <location>
        <begin position="1364"/>
        <end position="1496"/>
    </location>
</feature>
<feature type="compositionally biased region" description="Basic and acidic residues" evidence="2">
    <location>
        <begin position="1266"/>
        <end position="1275"/>
    </location>
</feature>
<feature type="region of interest" description="Disordered" evidence="2">
    <location>
        <begin position="100"/>
        <end position="140"/>
    </location>
</feature>
<feature type="compositionally biased region" description="Low complexity" evidence="2">
    <location>
        <begin position="881"/>
        <end position="893"/>
    </location>
</feature>
<keyword evidence="3" id="KW-1185">Reference proteome</keyword>
<feature type="compositionally biased region" description="Low complexity" evidence="2">
    <location>
        <begin position="958"/>
        <end position="969"/>
    </location>
</feature>
<feature type="compositionally biased region" description="Low complexity" evidence="2">
    <location>
        <begin position="765"/>
        <end position="777"/>
    </location>
</feature>
<feature type="compositionally biased region" description="Low complexity" evidence="2">
    <location>
        <begin position="1066"/>
        <end position="1078"/>
    </location>
</feature>
<feature type="compositionally biased region" description="Basic and acidic residues" evidence="2">
    <location>
        <begin position="822"/>
        <end position="846"/>
    </location>
</feature>
<feature type="compositionally biased region" description="Polar residues" evidence="2">
    <location>
        <begin position="1416"/>
        <end position="1429"/>
    </location>
</feature>
<feature type="compositionally biased region" description="Basic and acidic residues" evidence="2">
    <location>
        <begin position="1079"/>
        <end position="1098"/>
    </location>
</feature>
<dbReference type="Proteomes" id="UP000492821">
    <property type="component" value="Unassembled WGS sequence"/>
</dbReference>
<dbReference type="WBParaSite" id="Pan_g15872.t1">
    <property type="protein sequence ID" value="Pan_g15872.t1"/>
    <property type="gene ID" value="Pan_g15872"/>
</dbReference>
<feature type="compositionally biased region" description="Basic and acidic residues" evidence="2">
    <location>
        <begin position="1107"/>
        <end position="1132"/>
    </location>
</feature>
<feature type="region of interest" description="Disordered" evidence="2">
    <location>
        <begin position="1240"/>
        <end position="1284"/>
    </location>
</feature>
<feature type="compositionally biased region" description="Basic and acidic residues" evidence="2">
    <location>
        <begin position="928"/>
        <end position="951"/>
    </location>
</feature>
<protein>
    <submittedName>
        <fullName evidence="4">GLTSCR1 domain-containing protein</fullName>
    </submittedName>
</protein>
<dbReference type="PANTHER" id="PTHR23034">
    <property type="entry name" value="GLUTAMATE-RICH PROTEIN 3"/>
    <property type="match status" value="1"/>
</dbReference>
<reference evidence="4" key="2">
    <citation type="submission" date="2020-10" db="UniProtKB">
        <authorList>
            <consortium name="WormBaseParasite"/>
        </authorList>
    </citation>
    <scope>IDENTIFICATION</scope>
</reference>
<feature type="compositionally biased region" description="Basic and acidic residues" evidence="2">
    <location>
        <begin position="894"/>
        <end position="919"/>
    </location>
</feature>
<proteinExistence type="predicted"/>
<feature type="compositionally biased region" description="Basic and acidic residues" evidence="2">
    <location>
        <begin position="527"/>
        <end position="549"/>
    </location>
</feature>
<feature type="region of interest" description="Disordered" evidence="2">
    <location>
        <begin position="323"/>
        <end position="1137"/>
    </location>
</feature>
<feature type="compositionally biased region" description="Basic and acidic residues" evidence="2">
    <location>
        <begin position="371"/>
        <end position="413"/>
    </location>
</feature>
<feature type="compositionally biased region" description="Basic and acidic residues" evidence="2">
    <location>
        <begin position="970"/>
        <end position="1001"/>
    </location>
</feature>
<feature type="compositionally biased region" description="Low complexity" evidence="2">
    <location>
        <begin position="809"/>
        <end position="820"/>
    </location>
</feature>
<evidence type="ECO:0000256" key="1">
    <source>
        <dbReference type="SAM" id="Coils"/>
    </source>
</evidence>
<dbReference type="InterPro" id="IPR027962">
    <property type="entry name" value="ERICH3"/>
</dbReference>
<feature type="compositionally biased region" description="Basic and acidic residues" evidence="2">
    <location>
        <begin position="744"/>
        <end position="764"/>
    </location>
</feature>
<sequence length="1496" mass="163713">MAESLLENYNPLYDVHLRQYFALPHMQKHLRRMGLLDSNGVPVAQNGNVESELYARHHAMMDMMLRNRERVLMQLAELQKKYDAAEKVEVYRRVRSGATNPDEFARNHLSRSLSRPRRAATQPPKSGSGRRRHSSNSFEDTEVINRIEKTYEQPNQVVINPKSTYDRLAANAFKYQFLHKLDDSTLSNYKESLAKQLQKLQRFRDISFGPHSVARHQPSLQTSWFFRRRSLKSVKNGTANSAEPHRRHGKSQSPRRHANVTHHQRRKSPQKAISSAPHRLPPISTAASKPKSPPSSQPSKPVGIVAGVAAAGAAVAASVGAVLNGSDEKASEKGTPPKSTTPEPIEASSPVPVRQLSESPPPVPTPPPIHPADEHMDTESDAEEGHRDKRSVSFDDHESEQHTDQEDHDEHQSEAGATESEVSVPATPPGDHEVHAAMTQSMYQGVPEDFNEKHISLDSLNEQPSETHEDEEEPVTPHGDAPASQGHDDHHDDVEERQSEVHVSVEAASPREEQHFEEFYERPYSTEVKHENYDIQETEAKHEEEHHEAPASPNHSEPEDTLTAPDVPEGLPEDREPSPETDNPIEDKSVPIVEDASELRRYSEHSPVIEITEAEPRVLTDDEEEHHDHHDEAEDAPKPASNEVSPPQESTEQVSEHDPVNSDDEEHVEQVRHEPAAAAPDSESAHHDDQSVHSEHGHDSEHEHLASEHADHTDAGSEHCDTESHHDAESVHGTPASARSVTSVHHDDAASEHHSEHPHDDAESVHSVSASVRSIASSHHEAVPEHDDHHDDAASEHRSEHGEHHDNASVHSEAASARSVRSVHDDAAPEHHSEHHDTESHHDAGSVHDTPASARSVTSVHHDDAASEHYSEHPHDDAESVHSVSASVRSLASSHHDAASVHHDDVADHDDHHSKHESVRAASPVAESVHHETEPEHHEEHPDDVSVHHSETGSVHNAAAASPRSVASAQHDEPASEHVEHHDDAASKHHDEHADHHDTESVHSVSASVRSLASSHHGEAASEDRSEHHNAESVHGTPASARSITSVHDAASEHHSEHPHDDAESVHSVSASVRSLASSHHDAPSEHHDDHHSEHESAHAASPTAESVHHDDAASVHSHSEVHSVRSGHPSEHGSVQDVHHDVDEHNEPTHVEHVIEPREVTTSHSTHTTVIHETSYSSRDGTTNSVRHDTYEVRGNDDGSADVHHETFESTDGAPAEVKKEDYTVDGGAVIEGHASPVVSEHGSHASHAVSDGHRAGSPAASEHSIVEHSDAESQKGGVDPMNQSIYVTSEDHHDGAEADPHDQFHEEIVEQATARSIDSFEKHEAELSEPRQSIPNYLESPNIQITAPSDAGDLDHVNDNISAASTPISPAGNKTFPGEPETHEEHHSETVTTTDDNGTKTSTTTSTTTTTTNYQSMVINHDNNGNDNESDVEDEEHANLLGNGNGHDAEAEDSGSDAGGTSSVVHHKTVAGESTTYHFTRSDDELSETGAGQL</sequence>
<feature type="compositionally biased region" description="Basic and acidic residues" evidence="2">
    <location>
        <begin position="486"/>
        <end position="500"/>
    </location>
</feature>
<feature type="compositionally biased region" description="Low complexity" evidence="2">
    <location>
        <begin position="1002"/>
        <end position="1015"/>
    </location>
</feature>
<feature type="compositionally biased region" description="Basic and acidic residues" evidence="2">
    <location>
        <begin position="860"/>
        <end position="880"/>
    </location>
</feature>
<feature type="compositionally biased region" description="Basic and acidic residues" evidence="2">
    <location>
        <begin position="1382"/>
        <end position="1391"/>
    </location>
</feature>
<feature type="coiled-coil region" evidence="1">
    <location>
        <begin position="61"/>
        <end position="88"/>
    </location>
</feature>
<dbReference type="PANTHER" id="PTHR23034:SF2">
    <property type="entry name" value="GLUTAMATE-RICH PROTEIN 3"/>
    <property type="match status" value="1"/>
</dbReference>
<feature type="compositionally biased region" description="Polar residues" evidence="2">
    <location>
        <begin position="642"/>
        <end position="653"/>
    </location>
</feature>
<feature type="compositionally biased region" description="Pro residues" evidence="2">
    <location>
        <begin position="359"/>
        <end position="370"/>
    </location>
</feature>
<reference evidence="3" key="1">
    <citation type="journal article" date="2013" name="Genetics">
        <title>The draft genome and transcriptome of Panagrellus redivivus are shaped by the harsh demands of a free-living lifestyle.</title>
        <authorList>
            <person name="Srinivasan J."/>
            <person name="Dillman A.R."/>
            <person name="Macchietto M.G."/>
            <person name="Heikkinen L."/>
            <person name="Lakso M."/>
            <person name="Fracchia K.M."/>
            <person name="Antoshechkin I."/>
            <person name="Mortazavi A."/>
            <person name="Wong G."/>
            <person name="Sternberg P.W."/>
        </authorList>
    </citation>
    <scope>NUCLEOTIDE SEQUENCE [LARGE SCALE GENOMIC DNA]</scope>
    <source>
        <strain evidence="3">MT8872</strain>
    </source>
</reference>
<feature type="compositionally biased region" description="Basic and acidic residues" evidence="2">
    <location>
        <begin position="683"/>
        <end position="730"/>
    </location>
</feature>
<feature type="compositionally biased region" description="Basic and acidic residues" evidence="2">
    <location>
        <begin position="778"/>
        <end position="808"/>
    </location>
</feature>
<feature type="compositionally biased region" description="Basic and acidic residues" evidence="2">
    <location>
        <begin position="1016"/>
        <end position="1032"/>
    </location>
</feature>
<feature type="region of interest" description="Disordered" evidence="2">
    <location>
        <begin position="235"/>
        <end position="300"/>
    </location>
</feature>
<feature type="compositionally biased region" description="Basic residues" evidence="2">
    <location>
        <begin position="245"/>
        <end position="269"/>
    </location>
</feature>
<feature type="compositionally biased region" description="Basic and acidic residues" evidence="2">
    <location>
        <begin position="1050"/>
        <end position="1065"/>
    </location>
</feature>
<accession>A0A7E4V2U7</accession>
<evidence type="ECO:0000313" key="3">
    <source>
        <dbReference type="Proteomes" id="UP000492821"/>
    </source>
</evidence>
<organism evidence="3 4">
    <name type="scientific">Panagrellus redivivus</name>
    <name type="common">Microworm</name>
    <dbReference type="NCBI Taxonomy" id="6233"/>
    <lineage>
        <taxon>Eukaryota</taxon>
        <taxon>Metazoa</taxon>
        <taxon>Ecdysozoa</taxon>
        <taxon>Nematoda</taxon>
        <taxon>Chromadorea</taxon>
        <taxon>Rhabditida</taxon>
        <taxon>Tylenchina</taxon>
        <taxon>Panagrolaimomorpha</taxon>
        <taxon>Panagrolaimoidea</taxon>
        <taxon>Panagrolaimidae</taxon>
        <taxon>Panagrellus</taxon>
    </lineage>
</organism>